<keyword evidence="3" id="KW-0808">Transferase</keyword>
<name>A0AA38KRP0_9AGAR</name>
<feature type="domain" description="Protein kinase" evidence="2">
    <location>
        <begin position="1"/>
        <end position="170"/>
    </location>
</feature>
<feature type="region of interest" description="Disordered" evidence="1">
    <location>
        <begin position="45"/>
        <end position="64"/>
    </location>
</feature>
<dbReference type="InterPro" id="IPR011009">
    <property type="entry name" value="Kinase-like_dom_sf"/>
</dbReference>
<evidence type="ECO:0000313" key="3">
    <source>
        <dbReference type="EMBL" id="KAJ3784761.1"/>
    </source>
</evidence>
<dbReference type="InterPro" id="IPR008271">
    <property type="entry name" value="Ser/Thr_kinase_AS"/>
</dbReference>
<dbReference type="SMART" id="SM00220">
    <property type="entry name" value="S_TKc"/>
    <property type="match status" value="1"/>
</dbReference>
<evidence type="ECO:0000313" key="4">
    <source>
        <dbReference type="Proteomes" id="UP001163798"/>
    </source>
</evidence>
<dbReference type="Pfam" id="PF00069">
    <property type="entry name" value="Pkinase"/>
    <property type="match status" value="1"/>
</dbReference>
<sequence>MHWLYISDAAQLVRSILTDLVYIHSVDVVHRDLKPENLLFRSFGGGGGAARARRRDGKEASGRRTSAEDADLIITDFGLAQVVSNGAGKESDLLTEICGTQRYMAPEIFKKTGHGKPVDVWAIGVITYLLLSGNSPFAREDSDVEEKAITSGAEARMLLTSYLSKVGIQI</sequence>
<dbReference type="Gene3D" id="1.10.510.10">
    <property type="entry name" value="Transferase(Phosphotransferase) domain 1"/>
    <property type="match status" value="1"/>
</dbReference>
<organism evidence="3 4">
    <name type="scientific">Lentinula aff. detonsa</name>
    <dbReference type="NCBI Taxonomy" id="2804958"/>
    <lineage>
        <taxon>Eukaryota</taxon>
        <taxon>Fungi</taxon>
        <taxon>Dikarya</taxon>
        <taxon>Basidiomycota</taxon>
        <taxon>Agaricomycotina</taxon>
        <taxon>Agaricomycetes</taxon>
        <taxon>Agaricomycetidae</taxon>
        <taxon>Agaricales</taxon>
        <taxon>Marasmiineae</taxon>
        <taxon>Omphalotaceae</taxon>
        <taxon>Lentinula</taxon>
    </lineage>
</organism>
<dbReference type="EMBL" id="MU793365">
    <property type="protein sequence ID" value="KAJ3784761.1"/>
    <property type="molecule type" value="Genomic_DNA"/>
</dbReference>
<protein>
    <submittedName>
        <fullName evidence="3">Kinase-like domain-containing protein</fullName>
    </submittedName>
</protein>
<dbReference type="SUPFAM" id="SSF56112">
    <property type="entry name" value="Protein kinase-like (PK-like)"/>
    <property type="match status" value="1"/>
</dbReference>
<dbReference type="GO" id="GO:0005524">
    <property type="term" value="F:ATP binding"/>
    <property type="evidence" value="ECO:0007669"/>
    <property type="project" value="InterPro"/>
</dbReference>
<dbReference type="GO" id="GO:0004672">
    <property type="term" value="F:protein kinase activity"/>
    <property type="evidence" value="ECO:0007669"/>
    <property type="project" value="InterPro"/>
</dbReference>
<keyword evidence="3" id="KW-0418">Kinase</keyword>
<proteinExistence type="predicted"/>
<evidence type="ECO:0000256" key="1">
    <source>
        <dbReference type="SAM" id="MobiDB-lite"/>
    </source>
</evidence>
<dbReference type="AlphaFoldDB" id="A0AA38KRP0"/>
<dbReference type="PROSITE" id="PS50011">
    <property type="entry name" value="PROTEIN_KINASE_DOM"/>
    <property type="match status" value="1"/>
</dbReference>
<dbReference type="InterPro" id="IPR000719">
    <property type="entry name" value="Prot_kinase_dom"/>
</dbReference>
<evidence type="ECO:0000259" key="2">
    <source>
        <dbReference type="PROSITE" id="PS50011"/>
    </source>
</evidence>
<comment type="caution">
    <text evidence="3">The sequence shown here is derived from an EMBL/GenBank/DDBJ whole genome shotgun (WGS) entry which is preliminary data.</text>
</comment>
<accession>A0AA38KRP0</accession>
<reference evidence="3" key="1">
    <citation type="submission" date="2022-08" db="EMBL/GenBank/DDBJ databases">
        <authorList>
            <consortium name="DOE Joint Genome Institute"/>
            <person name="Min B."/>
            <person name="Riley R."/>
            <person name="Sierra-Patev S."/>
            <person name="Naranjo-Ortiz M."/>
            <person name="Looney B."/>
            <person name="Konkel Z."/>
            <person name="Slot J.C."/>
            <person name="Sakamoto Y."/>
            <person name="Steenwyk J.L."/>
            <person name="Rokas A."/>
            <person name="Carro J."/>
            <person name="Camarero S."/>
            <person name="Ferreira P."/>
            <person name="Molpeceres G."/>
            <person name="Ruiz-Duenas F.J."/>
            <person name="Serrano A."/>
            <person name="Henrissat B."/>
            <person name="Drula E."/>
            <person name="Hughes K.W."/>
            <person name="Mata J.L."/>
            <person name="Ishikawa N.K."/>
            <person name="Vargas-Isla R."/>
            <person name="Ushijima S."/>
            <person name="Smith C.A."/>
            <person name="Ahrendt S."/>
            <person name="Andreopoulos W."/>
            <person name="He G."/>
            <person name="Labutti K."/>
            <person name="Lipzen A."/>
            <person name="Ng V."/>
            <person name="Sandor L."/>
            <person name="Barry K."/>
            <person name="Martinez A.T."/>
            <person name="Xiao Y."/>
            <person name="Gibbons J.G."/>
            <person name="Terashima K."/>
            <person name="Hibbett D.S."/>
            <person name="Grigoriev I.V."/>
        </authorList>
    </citation>
    <scope>NUCLEOTIDE SEQUENCE</scope>
    <source>
        <strain evidence="3">TFB10291</strain>
    </source>
</reference>
<dbReference type="PROSITE" id="PS00108">
    <property type="entry name" value="PROTEIN_KINASE_ST"/>
    <property type="match status" value="1"/>
</dbReference>
<dbReference type="Proteomes" id="UP001163798">
    <property type="component" value="Unassembled WGS sequence"/>
</dbReference>
<dbReference type="PANTHER" id="PTHR24347">
    <property type="entry name" value="SERINE/THREONINE-PROTEIN KINASE"/>
    <property type="match status" value="1"/>
</dbReference>
<keyword evidence="4" id="KW-1185">Reference proteome</keyword>
<gene>
    <name evidence="3" type="ORF">GGU10DRAFT_333683</name>
</gene>